<feature type="compositionally biased region" description="Low complexity" evidence="1">
    <location>
        <begin position="9"/>
        <end position="25"/>
    </location>
</feature>
<evidence type="ECO:0000313" key="3">
    <source>
        <dbReference type="Proteomes" id="UP001209540"/>
    </source>
</evidence>
<dbReference type="AlphaFoldDB" id="A0AAD5PB62"/>
<reference evidence="2" key="2">
    <citation type="submission" date="2023-02" db="EMBL/GenBank/DDBJ databases">
        <authorList>
            <consortium name="DOE Joint Genome Institute"/>
            <person name="Mondo S.J."/>
            <person name="Chang Y."/>
            <person name="Wang Y."/>
            <person name="Ahrendt S."/>
            <person name="Andreopoulos W."/>
            <person name="Barry K."/>
            <person name="Beard J."/>
            <person name="Benny G.L."/>
            <person name="Blankenship S."/>
            <person name="Bonito G."/>
            <person name="Cuomo C."/>
            <person name="Desiro A."/>
            <person name="Gervers K.A."/>
            <person name="Hundley H."/>
            <person name="Kuo A."/>
            <person name="LaButti K."/>
            <person name="Lang B.F."/>
            <person name="Lipzen A."/>
            <person name="O'Donnell K."/>
            <person name="Pangilinan J."/>
            <person name="Reynolds N."/>
            <person name="Sandor L."/>
            <person name="Smith M.W."/>
            <person name="Tsang A."/>
            <person name="Grigoriev I.V."/>
            <person name="Stajich J.E."/>
            <person name="Spatafora J.W."/>
        </authorList>
    </citation>
    <scope>NUCLEOTIDE SEQUENCE</scope>
    <source>
        <strain evidence="2">RSA 2281</strain>
    </source>
</reference>
<sequence>MGSSPVERSFSSNISHSDNSASSPNWLIHDSDEDGFGLTLLFSSENATLKKHVTNNKDNKVSVSDHGYKERVGQMRHEHQETTIAAEEQVVPEKNQEQFIRRGTVVDNHPTIQQQMKIISQIEAYDETIQRLDQEYHDLANNQFLQPPQYD</sequence>
<dbReference type="EMBL" id="JAIXMP010000025">
    <property type="protein sequence ID" value="KAI9253965.1"/>
    <property type="molecule type" value="Genomic_DNA"/>
</dbReference>
<organism evidence="2 3">
    <name type="scientific">Phascolomyces articulosus</name>
    <dbReference type="NCBI Taxonomy" id="60185"/>
    <lineage>
        <taxon>Eukaryota</taxon>
        <taxon>Fungi</taxon>
        <taxon>Fungi incertae sedis</taxon>
        <taxon>Mucoromycota</taxon>
        <taxon>Mucoromycotina</taxon>
        <taxon>Mucoromycetes</taxon>
        <taxon>Mucorales</taxon>
        <taxon>Lichtheimiaceae</taxon>
        <taxon>Phascolomyces</taxon>
    </lineage>
</organism>
<proteinExistence type="predicted"/>
<comment type="caution">
    <text evidence="2">The sequence shown here is derived from an EMBL/GenBank/DDBJ whole genome shotgun (WGS) entry which is preliminary data.</text>
</comment>
<gene>
    <name evidence="2" type="ORF">BDA99DRAFT_562904</name>
</gene>
<evidence type="ECO:0000256" key="1">
    <source>
        <dbReference type="SAM" id="MobiDB-lite"/>
    </source>
</evidence>
<reference evidence="2" key="1">
    <citation type="journal article" date="2022" name="IScience">
        <title>Evolution of zygomycete secretomes and the origins of terrestrial fungal ecologies.</title>
        <authorList>
            <person name="Chang Y."/>
            <person name="Wang Y."/>
            <person name="Mondo S."/>
            <person name="Ahrendt S."/>
            <person name="Andreopoulos W."/>
            <person name="Barry K."/>
            <person name="Beard J."/>
            <person name="Benny G.L."/>
            <person name="Blankenship S."/>
            <person name="Bonito G."/>
            <person name="Cuomo C."/>
            <person name="Desiro A."/>
            <person name="Gervers K.A."/>
            <person name="Hundley H."/>
            <person name="Kuo A."/>
            <person name="LaButti K."/>
            <person name="Lang B.F."/>
            <person name="Lipzen A."/>
            <person name="O'Donnell K."/>
            <person name="Pangilinan J."/>
            <person name="Reynolds N."/>
            <person name="Sandor L."/>
            <person name="Smith M.E."/>
            <person name="Tsang A."/>
            <person name="Grigoriev I.V."/>
            <person name="Stajich J.E."/>
            <person name="Spatafora J.W."/>
        </authorList>
    </citation>
    <scope>NUCLEOTIDE SEQUENCE</scope>
    <source>
        <strain evidence="2">RSA 2281</strain>
    </source>
</reference>
<dbReference type="Proteomes" id="UP001209540">
    <property type="component" value="Unassembled WGS sequence"/>
</dbReference>
<protein>
    <submittedName>
        <fullName evidence="2">Uncharacterized protein</fullName>
    </submittedName>
</protein>
<accession>A0AAD5PB62</accession>
<name>A0AAD5PB62_9FUNG</name>
<feature type="region of interest" description="Disordered" evidence="1">
    <location>
        <begin position="1"/>
        <end position="29"/>
    </location>
</feature>
<keyword evidence="3" id="KW-1185">Reference proteome</keyword>
<evidence type="ECO:0000313" key="2">
    <source>
        <dbReference type="EMBL" id="KAI9253965.1"/>
    </source>
</evidence>